<dbReference type="Gene3D" id="3.30.420.10">
    <property type="entry name" value="Ribonuclease H-like superfamily/Ribonuclease H"/>
    <property type="match status" value="1"/>
</dbReference>
<keyword evidence="5" id="KW-1185">Reference proteome</keyword>
<dbReference type="OrthoDB" id="9996331at2759"/>
<comment type="caution">
    <text evidence="4">The sequence shown here is derived from an EMBL/GenBank/DDBJ whole genome shotgun (WGS) entry which is preliminary data.</text>
</comment>
<dbReference type="AlphaFoldDB" id="A0A821TGS3"/>
<dbReference type="PANTHER" id="PTHR23022:SF135">
    <property type="entry name" value="SI:DKEY-77F5.3"/>
    <property type="match status" value="1"/>
</dbReference>
<dbReference type="InterPro" id="IPR038717">
    <property type="entry name" value="Tc1-like_DDE_dom"/>
</dbReference>
<dbReference type="Proteomes" id="UP000663880">
    <property type="component" value="Unassembled WGS sequence"/>
</dbReference>
<dbReference type="Pfam" id="PF13358">
    <property type="entry name" value="DDE_3"/>
    <property type="match status" value="1"/>
</dbReference>
<evidence type="ECO:0000313" key="4">
    <source>
        <dbReference type="EMBL" id="CAF4872556.1"/>
    </source>
</evidence>
<accession>A0A821TGS3</accession>
<dbReference type="GO" id="GO:0015074">
    <property type="term" value="P:DNA integration"/>
    <property type="evidence" value="ECO:0007669"/>
    <property type="project" value="InterPro"/>
</dbReference>
<dbReference type="InterPro" id="IPR036397">
    <property type="entry name" value="RNaseH_sf"/>
</dbReference>
<evidence type="ECO:0000313" key="5">
    <source>
        <dbReference type="Proteomes" id="UP000663880"/>
    </source>
</evidence>
<evidence type="ECO:0000256" key="1">
    <source>
        <dbReference type="SAM" id="MobiDB-lite"/>
    </source>
</evidence>
<dbReference type="EMBL" id="CAJOBZ010000023">
    <property type="protein sequence ID" value="CAF4872556.1"/>
    <property type="molecule type" value="Genomic_DNA"/>
</dbReference>
<gene>
    <name evidence="4" type="ORF">PMACD_LOCUS8897</name>
</gene>
<evidence type="ECO:0008006" key="6">
    <source>
        <dbReference type="Google" id="ProtNLM"/>
    </source>
</evidence>
<feature type="domain" description="Tc1-like transposase DDE" evidence="3">
    <location>
        <begin position="518"/>
        <end position="665"/>
    </location>
</feature>
<feature type="domain" description="Transposase Tc1-like" evidence="2">
    <location>
        <begin position="438"/>
        <end position="510"/>
    </location>
</feature>
<protein>
    <recommendedName>
        <fullName evidence="6">Transposase</fullName>
    </recommendedName>
</protein>
<sequence length="713" mass="80772">MWYGHSVFLRLVPDCDDEYPDDVGEPSAACTDPSASSRTHEPHIGDHGEQDAVLPKKRSPVHPRTVHGQERPYKYVYCDDEYPDDVGEPSAACTDPSASSRTHEPHICDHGEQDAVLPKKRSPVHPRTVHGQERPYKYVWTANVVRSWCVPEASNLEKRASADVHPVRVAGADPEDVFFEYISGAVLVHIANEGTFPSSNCDDEYPDDVGEPSAACTDPSASSRTHEPHICDHGEQDAVLPKKRSPVYPRMVHGQERPYKYVWTANVVRSWCGPEVSNLEKRASADVHPVRVADAVPEDVFFELISGAVLVHIANEGTFPSSNCDDEYPDEVGEPSAACTDPSASSRIHEPHIGDYGEQDAVLPKKRLPVYPRTVHGQERPYKYVSEIIVGGFDPHPPSIKERPQCATGSVAARTLTRKVVGVDAAYCRKRKTTRLQDRYIVNCALRNRTTTARDLQNTLRTATGVEISDQTVRNRLLEANLRSRRPVRAVRLTIQHRQARRQFAQNHANWQLRHWRPVLFTDESRFRLTRCDGRLRVYRRPGERYSAAAVQEYDKFGCGSVIVWGGVSLDERTDLVVVPGRLCAQTYIENVLEDHVWPAACMYGMGPDFLLMQDNARPHTAAITSDYLRQQEIRVMEWPSISPDLNPIEHIWDLLDRRIRKRPIAPQTLQQLTEALIEEWERIPQEDIRRIIRSMPRRCQAVIRAHGGHTRY</sequence>
<dbReference type="InterPro" id="IPR002492">
    <property type="entry name" value="Transposase_Tc1-like"/>
</dbReference>
<feature type="compositionally biased region" description="Basic and acidic residues" evidence="1">
    <location>
        <begin position="38"/>
        <end position="50"/>
    </location>
</feature>
<dbReference type="Pfam" id="PF01498">
    <property type="entry name" value="HTH_Tnp_Tc3_2"/>
    <property type="match status" value="1"/>
</dbReference>
<dbReference type="GO" id="GO:0006313">
    <property type="term" value="P:DNA transposition"/>
    <property type="evidence" value="ECO:0007669"/>
    <property type="project" value="InterPro"/>
</dbReference>
<dbReference type="InterPro" id="IPR052338">
    <property type="entry name" value="Transposase_5"/>
</dbReference>
<evidence type="ECO:0000259" key="3">
    <source>
        <dbReference type="Pfam" id="PF13358"/>
    </source>
</evidence>
<feature type="compositionally biased region" description="Basic residues" evidence="1">
    <location>
        <begin position="55"/>
        <end position="65"/>
    </location>
</feature>
<proteinExistence type="predicted"/>
<evidence type="ECO:0000259" key="2">
    <source>
        <dbReference type="Pfam" id="PF01498"/>
    </source>
</evidence>
<dbReference type="GO" id="GO:0003677">
    <property type="term" value="F:DNA binding"/>
    <property type="evidence" value="ECO:0007669"/>
    <property type="project" value="InterPro"/>
</dbReference>
<feature type="region of interest" description="Disordered" evidence="1">
    <location>
        <begin position="19"/>
        <end position="66"/>
    </location>
</feature>
<name>A0A821TGS3_9NEOP</name>
<dbReference type="PANTHER" id="PTHR23022">
    <property type="entry name" value="TRANSPOSABLE ELEMENT-RELATED"/>
    <property type="match status" value="1"/>
</dbReference>
<reference evidence="4" key="1">
    <citation type="submission" date="2021-02" db="EMBL/GenBank/DDBJ databases">
        <authorList>
            <person name="Steward A R."/>
        </authorList>
    </citation>
    <scope>NUCLEOTIDE SEQUENCE</scope>
</reference>
<organism evidence="4 5">
    <name type="scientific">Pieris macdunnoughi</name>
    <dbReference type="NCBI Taxonomy" id="345717"/>
    <lineage>
        <taxon>Eukaryota</taxon>
        <taxon>Metazoa</taxon>
        <taxon>Ecdysozoa</taxon>
        <taxon>Arthropoda</taxon>
        <taxon>Hexapoda</taxon>
        <taxon>Insecta</taxon>
        <taxon>Pterygota</taxon>
        <taxon>Neoptera</taxon>
        <taxon>Endopterygota</taxon>
        <taxon>Lepidoptera</taxon>
        <taxon>Glossata</taxon>
        <taxon>Ditrysia</taxon>
        <taxon>Papilionoidea</taxon>
        <taxon>Pieridae</taxon>
        <taxon>Pierinae</taxon>
        <taxon>Pieris</taxon>
    </lineage>
</organism>